<dbReference type="InParanoid" id="A0A286UJJ9"/>
<dbReference type="AlphaFoldDB" id="A0A286UJJ9"/>
<dbReference type="InterPro" id="IPR017953">
    <property type="entry name" value="Carbohydrate_kinase_pred_CS"/>
</dbReference>
<dbReference type="OrthoDB" id="8110916at2759"/>
<comment type="function">
    <text evidence="8">Catalyzes the dehydration of the S-form of NAD(P)HX at the expense of ATP, which is converted to ADP. Together with NAD(P)HX epimerase, which catalyzes the epimerization of the S- and R-forms, the enzyme allows the repair of both epimers of NAD(P)HX, a damaged form of NAD(P)H that is a result of enzymatic or heat-dependent hydration.</text>
</comment>
<evidence type="ECO:0000256" key="7">
    <source>
        <dbReference type="ARBA" id="ARBA00047472"/>
    </source>
</evidence>
<name>A0A286UJJ9_9AGAM</name>
<reference evidence="10 11" key="1">
    <citation type="journal article" date="2017" name="Mol. Ecol.">
        <title>Comparative and population genomic landscape of Phellinus noxius: A hypervariable fungus causing root rot in trees.</title>
        <authorList>
            <person name="Chung C.L."/>
            <person name="Lee T.J."/>
            <person name="Akiba M."/>
            <person name="Lee H.H."/>
            <person name="Kuo T.H."/>
            <person name="Liu D."/>
            <person name="Ke H.M."/>
            <person name="Yokoi T."/>
            <person name="Roa M.B."/>
            <person name="Lu M.J."/>
            <person name="Chang Y.Y."/>
            <person name="Ann P.J."/>
            <person name="Tsai J.N."/>
            <person name="Chen C.Y."/>
            <person name="Tzean S.S."/>
            <person name="Ota Y."/>
            <person name="Hattori T."/>
            <person name="Sahashi N."/>
            <person name="Liou R.F."/>
            <person name="Kikuchi T."/>
            <person name="Tsai I.J."/>
        </authorList>
    </citation>
    <scope>NUCLEOTIDE SEQUENCE [LARGE SCALE GENOMIC DNA]</scope>
    <source>
        <strain evidence="10 11">FFPRI411160</strain>
    </source>
</reference>
<dbReference type="FunFam" id="3.40.1190.20:FF:000023">
    <property type="entry name" value="ATP-dependent (S)-NAD(P)H-hydrate dehydratase"/>
    <property type="match status" value="1"/>
</dbReference>
<dbReference type="HAMAP" id="MF_01965">
    <property type="entry name" value="NADHX_dehydratase"/>
    <property type="match status" value="1"/>
</dbReference>
<dbReference type="GO" id="GO:0046496">
    <property type="term" value="P:nicotinamide nucleotide metabolic process"/>
    <property type="evidence" value="ECO:0007669"/>
    <property type="project" value="UniProtKB-UniRule"/>
</dbReference>
<dbReference type="Proteomes" id="UP000217199">
    <property type="component" value="Unassembled WGS sequence"/>
</dbReference>
<comment type="subcellular location">
    <subcellularLocation>
        <location evidence="8">Cytoplasm</location>
    </subcellularLocation>
</comment>
<dbReference type="EMBL" id="NBII01000004">
    <property type="protein sequence ID" value="PAV19791.1"/>
    <property type="molecule type" value="Genomic_DNA"/>
</dbReference>
<evidence type="ECO:0000256" key="2">
    <source>
        <dbReference type="ARBA" id="ARBA00022741"/>
    </source>
</evidence>
<comment type="catalytic activity">
    <reaction evidence="8">
        <text>(6S)-NADHX + ATP = ADP + phosphate + NADH + H(+)</text>
        <dbReference type="Rhea" id="RHEA:19017"/>
        <dbReference type="ChEBI" id="CHEBI:15378"/>
        <dbReference type="ChEBI" id="CHEBI:30616"/>
        <dbReference type="ChEBI" id="CHEBI:43474"/>
        <dbReference type="ChEBI" id="CHEBI:57945"/>
        <dbReference type="ChEBI" id="CHEBI:64074"/>
        <dbReference type="ChEBI" id="CHEBI:456216"/>
        <dbReference type="EC" id="4.2.1.93"/>
    </reaction>
</comment>
<keyword evidence="3 8" id="KW-0067">ATP-binding</keyword>
<evidence type="ECO:0000256" key="1">
    <source>
        <dbReference type="ARBA" id="ARBA00022553"/>
    </source>
</evidence>
<dbReference type="GO" id="GO:0005737">
    <property type="term" value="C:cytoplasm"/>
    <property type="evidence" value="ECO:0007669"/>
    <property type="project" value="UniProtKB-SubCell"/>
</dbReference>
<evidence type="ECO:0000256" key="5">
    <source>
        <dbReference type="ARBA" id="ARBA00023027"/>
    </source>
</evidence>
<feature type="binding site" evidence="8">
    <location>
        <begin position="164"/>
        <end position="170"/>
    </location>
    <ligand>
        <name>(6S)-NADPHX</name>
        <dbReference type="ChEBI" id="CHEBI:64076"/>
    </ligand>
</feature>
<dbReference type="Pfam" id="PF01256">
    <property type="entry name" value="Carb_kinase"/>
    <property type="match status" value="1"/>
</dbReference>
<feature type="binding site" evidence="8">
    <location>
        <position position="236"/>
    </location>
    <ligand>
        <name>(6S)-NADPHX</name>
        <dbReference type="ChEBI" id="CHEBI:64076"/>
    </ligand>
</feature>
<keyword evidence="11" id="KW-1185">Reference proteome</keyword>
<evidence type="ECO:0000256" key="8">
    <source>
        <dbReference type="HAMAP-Rule" id="MF_03157"/>
    </source>
</evidence>
<evidence type="ECO:0000259" key="9">
    <source>
        <dbReference type="PROSITE" id="PS51383"/>
    </source>
</evidence>
<keyword evidence="2 8" id="KW-0547">Nucleotide-binding</keyword>
<dbReference type="SUPFAM" id="SSF53613">
    <property type="entry name" value="Ribokinase-like"/>
    <property type="match status" value="1"/>
</dbReference>
<dbReference type="Gene3D" id="3.40.1190.20">
    <property type="match status" value="1"/>
</dbReference>
<keyword evidence="1 8" id="KW-0597">Phosphoprotein</keyword>
<feature type="domain" description="YjeF C-terminal" evidence="9">
    <location>
        <begin position="7"/>
        <end position="314"/>
    </location>
</feature>
<keyword evidence="6 8" id="KW-0456">Lyase</keyword>
<dbReference type="STRING" id="2282107.A0A286UJJ9"/>
<proteinExistence type="inferred from homology"/>
<feature type="binding site" evidence="8">
    <location>
        <begin position="202"/>
        <end position="206"/>
    </location>
    <ligand>
        <name>ATP</name>
        <dbReference type="ChEBI" id="CHEBI:30616"/>
    </ligand>
</feature>
<evidence type="ECO:0000313" key="11">
    <source>
        <dbReference type="Proteomes" id="UP000217199"/>
    </source>
</evidence>
<feature type="binding site" evidence="8">
    <location>
        <position position="111"/>
    </location>
    <ligand>
        <name>(6S)-NADPHX</name>
        <dbReference type="ChEBI" id="CHEBI:64076"/>
    </ligand>
</feature>
<accession>A0A286UJJ9</accession>
<dbReference type="PROSITE" id="PS51383">
    <property type="entry name" value="YJEF_C_3"/>
    <property type="match status" value="1"/>
</dbReference>
<keyword evidence="5 8" id="KW-0520">NAD</keyword>
<organism evidence="10 11">
    <name type="scientific">Pyrrhoderma noxium</name>
    <dbReference type="NCBI Taxonomy" id="2282107"/>
    <lineage>
        <taxon>Eukaryota</taxon>
        <taxon>Fungi</taxon>
        <taxon>Dikarya</taxon>
        <taxon>Basidiomycota</taxon>
        <taxon>Agaricomycotina</taxon>
        <taxon>Agaricomycetes</taxon>
        <taxon>Hymenochaetales</taxon>
        <taxon>Hymenochaetaceae</taxon>
        <taxon>Pyrrhoderma</taxon>
    </lineage>
</organism>
<comment type="similarity">
    <text evidence="8">Belongs to the NnrD/CARKD family.</text>
</comment>
<dbReference type="PANTHER" id="PTHR12592">
    <property type="entry name" value="ATP-DEPENDENT (S)-NAD(P)H-HYDRATE DEHYDRATASE FAMILY MEMBER"/>
    <property type="match status" value="1"/>
</dbReference>
<dbReference type="CDD" id="cd01171">
    <property type="entry name" value="YXKO-related"/>
    <property type="match status" value="1"/>
</dbReference>
<keyword evidence="4" id="KW-0521">NADP</keyword>
<dbReference type="GO" id="GO:0005524">
    <property type="term" value="F:ATP binding"/>
    <property type="evidence" value="ECO:0007669"/>
    <property type="project" value="UniProtKB-KW"/>
</dbReference>
<dbReference type="PROSITE" id="PS01050">
    <property type="entry name" value="YJEF_C_2"/>
    <property type="match status" value="1"/>
</dbReference>
<dbReference type="GO" id="GO:0047453">
    <property type="term" value="F:ATP-dependent NAD(P)H-hydrate dehydratase activity"/>
    <property type="evidence" value="ECO:0007669"/>
    <property type="project" value="UniProtKB-UniRule"/>
</dbReference>
<dbReference type="GO" id="GO:0110051">
    <property type="term" value="P:metabolite repair"/>
    <property type="evidence" value="ECO:0007669"/>
    <property type="project" value="TreeGrafter"/>
</dbReference>
<comment type="catalytic activity">
    <reaction evidence="7 8">
        <text>(6S)-NADPHX + ATP = ADP + phosphate + NADPH + H(+)</text>
        <dbReference type="Rhea" id="RHEA:32231"/>
        <dbReference type="ChEBI" id="CHEBI:15378"/>
        <dbReference type="ChEBI" id="CHEBI:30616"/>
        <dbReference type="ChEBI" id="CHEBI:43474"/>
        <dbReference type="ChEBI" id="CHEBI:57783"/>
        <dbReference type="ChEBI" id="CHEBI:64076"/>
        <dbReference type="ChEBI" id="CHEBI:456216"/>
        <dbReference type="EC" id="4.2.1.93"/>
    </reaction>
</comment>
<comment type="caution">
    <text evidence="10">The sequence shown here is derived from an EMBL/GenBank/DDBJ whole genome shotgun (WGS) entry which is preliminary data.</text>
</comment>
<protein>
    <recommendedName>
        <fullName evidence="8">ATP-dependent (S)-NAD(P)H-hydrate dehydratase</fullName>
        <ecNumber evidence="8">4.2.1.93</ecNumber>
    </recommendedName>
    <alternativeName>
        <fullName evidence="8">ATP-dependent NAD(P)HX dehydratase</fullName>
    </alternativeName>
</protein>
<sequence>MPLPELLFRQIKQLIPPLNGTLHKGQSGRVGVLGGALDYTGAPFFAAISAQRLGADLSHVICSPTAAGAIKSYAPDLIVHPILREDRSTESVRSELSSLLQRLHVLVVGPGLGREDYMQEYARIAVGLAREQKMYLVLDADALFLVGKDPDIIKDYDRAVLTPNVVEFKRLSEAIDIDPSTEPGKRAQLVSQALGGVTVLQKGAEDIIAVHPRTTKPQSAIVDVQGGLKRCGGQGDVLSGTVGTFLAWGKCFEDGAWGVKPESVNIPISIIPFLGATAGSLVTRNTSKRGFAKMGRSLITADLIGEVGGAFEEVFGEEAAKGKL</sequence>
<comment type="cofactor">
    <cofactor evidence="8">
        <name>Mg(2+)</name>
        <dbReference type="ChEBI" id="CHEBI:18420"/>
    </cofactor>
</comment>
<evidence type="ECO:0000256" key="3">
    <source>
        <dbReference type="ARBA" id="ARBA00022840"/>
    </source>
</evidence>
<dbReference type="GO" id="GO:0016301">
    <property type="term" value="F:kinase activity"/>
    <property type="evidence" value="ECO:0007669"/>
    <property type="project" value="UniProtKB-KW"/>
</dbReference>
<evidence type="ECO:0000313" key="10">
    <source>
        <dbReference type="EMBL" id="PAV19791.1"/>
    </source>
</evidence>
<feature type="binding site" evidence="8">
    <location>
        <begin position="226"/>
        <end position="235"/>
    </location>
    <ligand>
        <name>ATP</name>
        <dbReference type="ChEBI" id="CHEBI:30616"/>
    </ligand>
</feature>
<keyword evidence="8" id="KW-0963">Cytoplasm</keyword>
<dbReference type="InterPro" id="IPR000631">
    <property type="entry name" value="CARKD"/>
</dbReference>
<dbReference type="EC" id="4.2.1.93" evidence="8"/>
<dbReference type="FunCoup" id="A0A286UJJ9">
    <property type="interactions" value="18"/>
</dbReference>
<evidence type="ECO:0000256" key="4">
    <source>
        <dbReference type="ARBA" id="ARBA00022857"/>
    </source>
</evidence>
<gene>
    <name evidence="10" type="ORF">PNOK_0472500</name>
</gene>
<dbReference type="PANTHER" id="PTHR12592:SF0">
    <property type="entry name" value="ATP-DEPENDENT (S)-NAD(P)H-HYDRATE DEHYDRATASE"/>
    <property type="match status" value="1"/>
</dbReference>
<evidence type="ECO:0000256" key="6">
    <source>
        <dbReference type="ARBA" id="ARBA00023239"/>
    </source>
</evidence>
<dbReference type="NCBIfam" id="TIGR00196">
    <property type="entry name" value="yjeF_cterm"/>
    <property type="match status" value="1"/>
</dbReference>
<dbReference type="InterPro" id="IPR029056">
    <property type="entry name" value="Ribokinase-like"/>
</dbReference>